<dbReference type="InterPro" id="IPR012902">
    <property type="entry name" value="N_methyl_site"/>
</dbReference>
<dbReference type="SUPFAM" id="SSF54523">
    <property type="entry name" value="Pili subunits"/>
    <property type="match status" value="1"/>
</dbReference>
<accession>A0A1F8ESV2</accession>
<dbReference type="InterPro" id="IPR045584">
    <property type="entry name" value="Pilin-like"/>
</dbReference>
<protein>
    <submittedName>
        <fullName evidence="2">Uncharacterized protein</fullName>
    </submittedName>
</protein>
<name>A0A1F8ESV2_9BACT</name>
<evidence type="ECO:0000256" key="1">
    <source>
        <dbReference type="SAM" id="Phobius"/>
    </source>
</evidence>
<organism evidence="2 3">
    <name type="scientific">Candidatus Yanofskybacteria bacterium RIFCSPHIGHO2_01_FULL_44_17</name>
    <dbReference type="NCBI Taxonomy" id="1802668"/>
    <lineage>
        <taxon>Bacteria</taxon>
        <taxon>Candidatus Yanofskyibacteriota</taxon>
    </lineage>
</organism>
<evidence type="ECO:0000313" key="3">
    <source>
        <dbReference type="Proteomes" id="UP000177507"/>
    </source>
</evidence>
<keyword evidence="1" id="KW-0812">Transmembrane</keyword>
<keyword evidence="1" id="KW-1133">Transmembrane helix</keyword>
<sequence length="163" mass="16983">MNKKNKQSGFTLIEILVVIGIIAILATIVLIAINPARQFAQARDTQRTSHVNSILNAIDQRIADSKGIFGGTSGGLTCTVIPAATASQQRLSILNDTSATTATTIGLGCLAPTYMSTIPADPKAAAGTDTQYDLVVETITNGGRLTIDAPDTEIASPDISVTR</sequence>
<dbReference type="NCBIfam" id="TIGR02532">
    <property type="entry name" value="IV_pilin_GFxxxE"/>
    <property type="match status" value="1"/>
</dbReference>
<dbReference type="PANTHER" id="PTHR30093">
    <property type="entry name" value="GENERAL SECRETION PATHWAY PROTEIN G"/>
    <property type="match status" value="1"/>
</dbReference>
<evidence type="ECO:0000313" key="2">
    <source>
        <dbReference type="EMBL" id="OGN03955.1"/>
    </source>
</evidence>
<dbReference type="PROSITE" id="PS00409">
    <property type="entry name" value="PROKAR_NTER_METHYL"/>
    <property type="match status" value="1"/>
</dbReference>
<dbReference type="PANTHER" id="PTHR30093:SF43">
    <property type="entry name" value="SLR2015 PROTEIN"/>
    <property type="match status" value="1"/>
</dbReference>
<dbReference type="Gene3D" id="3.30.700.10">
    <property type="entry name" value="Glycoprotein, Type 4 Pilin"/>
    <property type="match status" value="1"/>
</dbReference>
<dbReference type="Pfam" id="PF07963">
    <property type="entry name" value="N_methyl"/>
    <property type="match status" value="1"/>
</dbReference>
<comment type="caution">
    <text evidence="2">The sequence shown here is derived from an EMBL/GenBank/DDBJ whole genome shotgun (WGS) entry which is preliminary data.</text>
</comment>
<dbReference type="STRING" id="1802668.A2831_00090"/>
<dbReference type="EMBL" id="MGJI01000027">
    <property type="protein sequence ID" value="OGN03955.1"/>
    <property type="molecule type" value="Genomic_DNA"/>
</dbReference>
<dbReference type="Proteomes" id="UP000177507">
    <property type="component" value="Unassembled WGS sequence"/>
</dbReference>
<proteinExistence type="predicted"/>
<gene>
    <name evidence="2" type="ORF">A2831_00090</name>
</gene>
<reference evidence="2 3" key="1">
    <citation type="journal article" date="2016" name="Nat. Commun.">
        <title>Thousands of microbial genomes shed light on interconnected biogeochemical processes in an aquifer system.</title>
        <authorList>
            <person name="Anantharaman K."/>
            <person name="Brown C.T."/>
            <person name="Hug L.A."/>
            <person name="Sharon I."/>
            <person name="Castelle C.J."/>
            <person name="Probst A.J."/>
            <person name="Thomas B.C."/>
            <person name="Singh A."/>
            <person name="Wilkins M.J."/>
            <person name="Karaoz U."/>
            <person name="Brodie E.L."/>
            <person name="Williams K.H."/>
            <person name="Hubbard S.S."/>
            <person name="Banfield J.F."/>
        </authorList>
    </citation>
    <scope>NUCLEOTIDE SEQUENCE [LARGE SCALE GENOMIC DNA]</scope>
</reference>
<keyword evidence="1" id="KW-0472">Membrane</keyword>
<feature type="transmembrane region" description="Helical" evidence="1">
    <location>
        <begin position="12"/>
        <end position="33"/>
    </location>
</feature>
<dbReference type="AlphaFoldDB" id="A0A1F8ESV2"/>